<keyword evidence="4" id="KW-1185">Reference proteome</keyword>
<dbReference type="InterPro" id="IPR051413">
    <property type="entry name" value="K/Na_HCN_channel"/>
</dbReference>
<gene>
    <name evidence="3" type="ORF">SPIL2461_LOCUS5343</name>
</gene>
<protein>
    <recommendedName>
        <fullName evidence="5">Cyclic nucleotide-binding domain-containing protein</fullName>
    </recommendedName>
</protein>
<keyword evidence="2" id="KW-1133">Transmembrane helix</keyword>
<evidence type="ECO:0000313" key="3">
    <source>
        <dbReference type="EMBL" id="CAE7258640.1"/>
    </source>
</evidence>
<dbReference type="InterPro" id="IPR018490">
    <property type="entry name" value="cNMP-bd_dom_sf"/>
</dbReference>
<evidence type="ECO:0008006" key="5">
    <source>
        <dbReference type="Google" id="ProtNLM"/>
    </source>
</evidence>
<feature type="transmembrane region" description="Helical" evidence="2">
    <location>
        <begin position="167"/>
        <end position="186"/>
    </location>
</feature>
<dbReference type="Proteomes" id="UP000649617">
    <property type="component" value="Unassembled WGS sequence"/>
</dbReference>
<dbReference type="GO" id="GO:0005249">
    <property type="term" value="F:voltage-gated potassium channel activity"/>
    <property type="evidence" value="ECO:0007669"/>
    <property type="project" value="TreeGrafter"/>
</dbReference>
<keyword evidence="2" id="KW-0812">Transmembrane</keyword>
<evidence type="ECO:0000256" key="2">
    <source>
        <dbReference type="SAM" id="Phobius"/>
    </source>
</evidence>
<dbReference type="PANTHER" id="PTHR45689">
    <property type="entry name" value="I[[H]] CHANNEL, ISOFORM E"/>
    <property type="match status" value="1"/>
</dbReference>
<feature type="transmembrane region" description="Helical" evidence="2">
    <location>
        <begin position="57"/>
        <end position="79"/>
    </location>
</feature>
<dbReference type="GO" id="GO:0098855">
    <property type="term" value="C:HCN channel complex"/>
    <property type="evidence" value="ECO:0007669"/>
    <property type="project" value="TreeGrafter"/>
</dbReference>
<dbReference type="GO" id="GO:0003254">
    <property type="term" value="P:regulation of membrane depolarization"/>
    <property type="evidence" value="ECO:0007669"/>
    <property type="project" value="TreeGrafter"/>
</dbReference>
<dbReference type="AlphaFoldDB" id="A0A812MBC6"/>
<accession>A0A812MBC6</accession>
<organism evidence="3 4">
    <name type="scientific">Symbiodinium pilosum</name>
    <name type="common">Dinoflagellate</name>
    <dbReference type="NCBI Taxonomy" id="2952"/>
    <lineage>
        <taxon>Eukaryota</taxon>
        <taxon>Sar</taxon>
        <taxon>Alveolata</taxon>
        <taxon>Dinophyceae</taxon>
        <taxon>Suessiales</taxon>
        <taxon>Symbiodiniaceae</taxon>
        <taxon>Symbiodinium</taxon>
    </lineage>
</organism>
<keyword evidence="2" id="KW-0472">Membrane</keyword>
<dbReference type="PANTHER" id="PTHR45689:SF5">
    <property type="entry name" value="I[[H]] CHANNEL, ISOFORM E"/>
    <property type="match status" value="1"/>
</dbReference>
<dbReference type="SUPFAM" id="SSF81324">
    <property type="entry name" value="Voltage-gated potassium channels"/>
    <property type="match status" value="1"/>
</dbReference>
<feature type="region of interest" description="Disordered" evidence="1">
    <location>
        <begin position="560"/>
        <end position="586"/>
    </location>
</feature>
<name>A0A812MBC6_SYMPI</name>
<sequence>TLRAPWKGALQHQALKREKTQNFEKGPAVHVTRMRDAYMDSSCIQPLVSRPSSKSQIAWSLIGILFIVWDMITIPLELFDQQEIIVFQMLPQGFMQSSYVSLLESACMAFSCMDVWQEMIDFLVVVGRFSFGYWLLDMPLHLIFGVEIDGHLELRPKILVKMYLRSWFCIDAMVVGIDAVLMNSFLSTYTFMIMRVVSGLLMILAVNHVIACCWYGLGRWTLEGGGSSWLVSAGIADAGFSDSYATSIHWALTQFTPATNNVAPVNFVERFFAVWVILLAMGTFSSFISSITATVSTLRASRAEQFKHQSSLLRFFNERNLCTETYAKINDALKRQGMYDIRLKENEVALLSGVPEHLKVILHEEMFMGSMTSLCIWRHWSHEDDILIHRQICHFAMVEHVATPGNDAFMPGTDCTEVYILEQGNMGYIARQFGTFESEFLSPGEVLCLPCFWAEWLHRGRLTANGGTTAYYNGINCEKFCSLVKQHGSPLWQYLQIYGILVIGEIEHLDAEDIFVTDKSLRAAKMDDIAARASRFGEMINSRHGHQKASFMATLGAVGHHHRHPSKNSGKTSETASSQVEKVIHL</sequence>
<dbReference type="OrthoDB" id="440353at2759"/>
<proteinExistence type="predicted"/>
<feature type="compositionally biased region" description="Polar residues" evidence="1">
    <location>
        <begin position="567"/>
        <end position="580"/>
    </location>
</feature>
<dbReference type="EMBL" id="CAJNIZ010007531">
    <property type="protein sequence ID" value="CAE7258640.1"/>
    <property type="molecule type" value="Genomic_DNA"/>
</dbReference>
<reference evidence="3" key="1">
    <citation type="submission" date="2021-02" db="EMBL/GenBank/DDBJ databases">
        <authorList>
            <person name="Dougan E. K."/>
            <person name="Rhodes N."/>
            <person name="Thang M."/>
            <person name="Chan C."/>
        </authorList>
    </citation>
    <scope>NUCLEOTIDE SEQUENCE</scope>
</reference>
<evidence type="ECO:0000256" key="1">
    <source>
        <dbReference type="SAM" id="MobiDB-lite"/>
    </source>
</evidence>
<feature type="transmembrane region" description="Helical" evidence="2">
    <location>
        <begin position="192"/>
        <end position="217"/>
    </location>
</feature>
<comment type="caution">
    <text evidence="3">The sequence shown here is derived from an EMBL/GenBank/DDBJ whole genome shotgun (WGS) entry which is preliminary data.</text>
</comment>
<evidence type="ECO:0000313" key="4">
    <source>
        <dbReference type="Proteomes" id="UP000649617"/>
    </source>
</evidence>
<feature type="transmembrane region" description="Helical" evidence="2">
    <location>
        <begin position="272"/>
        <end position="298"/>
    </location>
</feature>
<feature type="transmembrane region" description="Helical" evidence="2">
    <location>
        <begin position="122"/>
        <end position="146"/>
    </location>
</feature>
<feature type="non-terminal residue" evidence="3">
    <location>
        <position position="1"/>
    </location>
</feature>
<dbReference type="SUPFAM" id="SSF51206">
    <property type="entry name" value="cAMP-binding domain-like"/>
    <property type="match status" value="1"/>
</dbReference>
<dbReference type="GO" id="GO:0035725">
    <property type="term" value="P:sodium ion transmembrane transport"/>
    <property type="evidence" value="ECO:0007669"/>
    <property type="project" value="TreeGrafter"/>
</dbReference>